<dbReference type="AlphaFoldDB" id="A0A1Y2HP56"/>
<proteinExistence type="predicted"/>
<reference evidence="2 3" key="1">
    <citation type="submission" date="2016-07" db="EMBL/GenBank/DDBJ databases">
        <title>Pervasive Adenine N6-methylation of Active Genes in Fungi.</title>
        <authorList>
            <consortium name="DOE Joint Genome Institute"/>
            <person name="Mondo S.J."/>
            <person name="Dannebaum R.O."/>
            <person name="Kuo R.C."/>
            <person name="Labutti K."/>
            <person name="Haridas S."/>
            <person name="Kuo A."/>
            <person name="Salamov A."/>
            <person name="Ahrendt S.R."/>
            <person name="Lipzen A."/>
            <person name="Sullivan W."/>
            <person name="Andreopoulos W.B."/>
            <person name="Clum A."/>
            <person name="Lindquist E."/>
            <person name="Daum C."/>
            <person name="Ramamoorthy G.K."/>
            <person name="Gryganskyi A."/>
            <person name="Culley D."/>
            <person name="Magnuson J.K."/>
            <person name="James T.Y."/>
            <person name="O'Malley M.A."/>
            <person name="Stajich J.E."/>
            <person name="Spatafora J.W."/>
            <person name="Visel A."/>
            <person name="Grigoriev I.V."/>
        </authorList>
    </citation>
    <scope>NUCLEOTIDE SEQUENCE [LARGE SCALE GENOMIC DNA]</scope>
    <source>
        <strain evidence="2 3">PL171</strain>
    </source>
</reference>
<evidence type="ECO:0000313" key="3">
    <source>
        <dbReference type="Proteomes" id="UP000193411"/>
    </source>
</evidence>
<organism evidence="2 3">
    <name type="scientific">Catenaria anguillulae PL171</name>
    <dbReference type="NCBI Taxonomy" id="765915"/>
    <lineage>
        <taxon>Eukaryota</taxon>
        <taxon>Fungi</taxon>
        <taxon>Fungi incertae sedis</taxon>
        <taxon>Blastocladiomycota</taxon>
        <taxon>Blastocladiomycetes</taxon>
        <taxon>Blastocladiales</taxon>
        <taxon>Catenariaceae</taxon>
        <taxon>Catenaria</taxon>
    </lineage>
</organism>
<sequence>MCNVFALHPWLAGTLSVASHMLANRIGSIMSQGFKYTLGAAHLYWAIQHMGLAGSNHGAEGDDGTSNLASWTWPLMDELLALTHDGEGVFFGGPPRSLSDACKEYMILLGCNASDVTCSYRDWYMAQTKGVAKKMNQSRHDGRLKFSSKRTSPFVHPDKFAGGLWRTRVFLQPLVERVTRSRDAVQSTEAWEAAVRDTAAWGKARTFDTAEIKSDSAANSGTLFKSLSYLRAQLAAEFPSLSVNVLLLHVQSYRILSHVRSRLAGHIGLKGKSLNYSQEDAGVATWAAAPLHMLAADQDPFFRHQASPSKVKTERDLAMTLLNEIKDLIQGMTDEYSEVLSNEFDSGTFPA</sequence>
<accession>A0A1Y2HP56</accession>
<evidence type="ECO:0000313" key="2">
    <source>
        <dbReference type="EMBL" id="ORZ35744.1"/>
    </source>
</evidence>
<name>A0A1Y2HP56_9FUNG</name>
<comment type="caution">
    <text evidence="2">The sequence shown here is derived from an EMBL/GenBank/DDBJ whole genome shotgun (WGS) entry which is preliminary data.</text>
</comment>
<keyword evidence="1" id="KW-0732">Signal</keyword>
<dbReference type="Proteomes" id="UP000193411">
    <property type="component" value="Unassembled WGS sequence"/>
</dbReference>
<gene>
    <name evidence="2" type="ORF">BCR44DRAFT_195372</name>
</gene>
<feature type="signal peptide" evidence="1">
    <location>
        <begin position="1"/>
        <end position="16"/>
    </location>
</feature>
<keyword evidence="3" id="KW-1185">Reference proteome</keyword>
<feature type="chain" id="PRO_5010985168" evidence="1">
    <location>
        <begin position="17"/>
        <end position="351"/>
    </location>
</feature>
<dbReference type="EMBL" id="MCFL01000020">
    <property type="protein sequence ID" value="ORZ35744.1"/>
    <property type="molecule type" value="Genomic_DNA"/>
</dbReference>
<protein>
    <submittedName>
        <fullName evidence="2">Uncharacterized protein</fullName>
    </submittedName>
</protein>
<evidence type="ECO:0000256" key="1">
    <source>
        <dbReference type="SAM" id="SignalP"/>
    </source>
</evidence>